<organism evidence="1 2">
    <name type="scientific">Thiorhodovibrio frisius</name>
    <dbReference type="NCBI Taxonomy" id="631362"/>
    <lineage>
        <taxon>Bacteria</taxon>
        <taxon>Pseudomonadati</taxon>
        <taxon>Pseudomonadota</taxon>
        <taxon>Gammaproteobacteria</taxon>
        <taxon>Chromatiales</taxon>
        <taxon>Chromatiaceae</taxon>
        <taxon>Thiorhodovibrio</taxon>
    </lineage>
</organism>
<protein>
    <submittedName>
        <fullName evidence="1">Uncharacterized protein</fullName>
    </submittedName>
</protein>
<keyword evidence="2" id="KW-1185">Reference proteome</keyword>
<sequence>MNNDDLKDYVINLAELVGFDLEAGTWTQEPTELQQVKPGLPIALSRLFLALRCANPSDTSD</sequence>
<name>H8Z514_9GAMM</name>
<evidence type="ECO:0000313" key="1">
    <source>
        <dbReference type="EMBL" id="EIC20421.1"/>
    </source>
</evidence>
<dbReference type="RefSeq" id="WP_009150824.1">
    <property type="nucleotide sequence ID" value="NZ_CP121471.1"/>
</dbReference>
<dbReference type="EMBL" id="JH603170">
    <property type="protein sequence ID" value="EIC20421.1"/>
    <property type="molecule type" value="Genomic_DNA"/>
</dbReference>
<dbReference type="Proteomes" id="UP000002964">
    <property type="component" value="Unassembled WGS sequence"/>
</dbReference>
<proteinExistence type="predicted"/>
<evidence type="ECO:0000313" key="2">
    <source>
        <dbReference type="Proteomes" id="UP000002964"/>
    </source>
</evidence>
<gene>
    <name evidence="1" type="ORF">Thi970DRAFT_04055</name>
</gene>
<reference evidence="2" key="1">
    <citation type="submission" date="2011-06" db="EMBL/GenBank/DDBJ databases">
        <authorList>
            <consortium name="US DOE Joint Genome Institute (JGI-PGF)"/>
            <person name="Lucas S."/>
            <person name="Han J."/>
            <person name="Lapidus A."/>
            <person name="Cheng J.-F."/>
            <person name="Goodwin L."/>
            <person name="Pitluck S."/>
            <person name="Peters L."/>
            <person name="Land M.L."/>
            <person name="Hauser L."/>
            <person name="Vogl K."/>
            <person name="Liu Z."/>
            <person name="Overmann J."/>
            <person name="Frigaard N.-U."/>
            <person name="Bryant D.A."/>
            <person name="Woyke T.J."/>
        </authorList>
    </citation>
    <scope>NUCLEOTIDE SEQUENCE [LARGE SCALE GENOMIC DNA]</scope>
    <source>
        <strain evidence="2">970</strain>
    </source>
</reference>
<accession>H8Z514</accession>
<dbReference type="HOGENOM" id="CLU_2921356_0_0_6"/>
<dbReference type="AlphaFoldDB" id="H8Z514"/>
<reference evidence="1 2" key="2">
    <citation type="submission" date="2011-11" db="EMBL/GenBank/DDBJ databases">
        <authorList>
            <consortium name="US DOE Joint Genome Institute"/>
            <person name="Lucas S."/>
            <person name="Han J."/>
            <person name="Lapidus A."/>
            <person name="Cheng J.-F."/>
            <person name="Goodwin L."/>
            <person name="Pitluck S."/>
            <person name="Peters L."/>
            <person name="Ovchinnikova G."/>
            <person name="Zhang X."/>
            <person name="Detter J.C."/>
            <person name="Han C."/>
            <person name="Tapia R."/>
            <person name="Land M."/>
            <person name="Hauser L."/>
            <person name="Kyrpides N."/>
            <person name="Ivanova N."/>
            <person name="Pagani I."/>
            <person name="Vogl K."/>
            <person name="Liu Z."/>
            <person name="Overmann J."/>
            <person name="Frigaard N.-U."/>
            <person name="Bryant D."/>
            <person name="Woyke T."/>
        </authorList>
    </citation>
    <scope>NUCLEOTIDE SEQUENCE [LARGE SCALE GENOMIC DNA]</scope>
    <source>
        <strain evidence="1 2">970</strain>
    </source>
</reference>